<feature type="compositionally biased region" description="Polar residues" evidence="1">
    <location>
        <begin position="181"/>
        <end position="198"/>
    </location>
</feature>
<evidence type="ECO:0000313" key="3">
    <source>
        <dbReference type="Proteomes" id="UP000192927"/>
    </source>
</evidence>
<dbReference type="EMBL" id="FWEW01003004">
    <property type="protein sequence ID" value="SLM38832.1"/>
    <property type="molecule type" value="Genomic_DNA"/>
</dbReference>
<accession>A0A1W5D7B8</accession>
<organism evidence="2 3">
    <name type="scientific">Lasallia pustulata</name>
    <dbReference type="NCBI Taxonomy" id="136370"/>
    <lineage>
        <taxon>Eukaryota</taxon>
        <taxon>Fungi</taxon>
        <taxon>Dikarya</taxon>
        <taxon>Ascomycota</taxon>
        <taxon>Pezizomycotina</taxon>
        <taxon>Lecanoromycetes</taxon>
        <taxon>OSLEUM clade</taxon>
        <taxon>Umbilicariomycetidae</taxon>
        <taxon>Umbilicariales</taxon>
        <taxon>Umbilicariaceae</taxon>
        <taxon>Lasallia</taxon>
    </lineage>
</organism>
<dbReference type="Proteomes" id="UP000192927">
    <property type="component" value="Unassembled WGS sequence"/>
</dbReference>
<keyword evidence="3" id="KW-1185">Reference proteome</keyword>
<proteinExistence type="predicted"/>
<protein>
    <submittedName>
        <fullName evidence="2">Uncharacterized protein</fullName>
    </submittedName>
</protein>
<evidence type="ECO:0000256" key="1">
    <source>
        <dbReference type="SAM" id="MobiDB-lite"/>
    </source>
</evidence>
<dbReference type="AlphaFoldDB" id="A0A1W5D7B8"/>
<evidence type="ECO:0000313" key="2">
    <source>
        <dbReference type="EMBL" id="SLM38832.1"/>
    </source>
</evidence>
<sequence length="480" mass="53731">MAPVPPGQRAYTFQEDPIELIWEAVVPILRNAWNTIMSMYPISPPSPVPPPKPRHFTAPGITASRRAACSHLTMTRLYGDHKCDNCKCTSAFGFLYRCSQDYGGELPMTTDSLEELFDIQTDEEAKAKEREKVEPAKLKPWMEKAIEDGHYTEEHIRIMKAQKQKVRDTIGAAEKAFEEYQQTPPFSTTISSEPEQGNTSTSSDESATSSSIDASLHLPFPVITEVQNTPSTLKVKGSSPAMSAQLEPFPPLPSIPGVQVTLRMVPKCSFMCCQRCRPTFQDRCFLHIEDILHRTGPAPNIDFATDNRPITDAAVVRKLGLDKPKAKRIRTRVDKDVCEDKEEHGPGYGSPLKRMQYSLERYSKEDNDSEQASKGFRESVRRAFRGMITNRRRRPSKSSQTSRRLKCESEIEEEDGADFDMGMWNELNDELLEEASDVQLPGHDGMDGLDHEVGEVEVLDGVSVTEEGVDLGAADIIMSV</sequence>
<name>A0A1W5D7B8_9LECA</name>
<feature type="region of interest" description="Disordered" evidence="1">
    <location>
        <begin position="387"/>
        <end position="410"/>
    </location>
</feature>
<feature type="compositionally biased region" description="Low complexity" evidence="1">
    <location>
        <begin position="199"/>
        <end position="211"/>
    </location>
</feature>
<feature type="region of interest" description="Disordered" evidence="1">
    <location>
        <begin position="181"/>
        <end position="211"/>
    </location>
</feature>
<reference evidence="3" key="1">
    <citation type="submission" date="2017-03" db="EMBL/GenBank/DDBJ databases">
        <authorList>
            <person name="Sharma R."/>
            <person name="Thines M."/>
        </authorList>
    </citation>
    <scope>NUCLEOTIDE SEQUENCE [LARGE SCALE GENOMIC DNA]</scope>
</reference>